<proteinExistence type="predicted"/>
<dbReference type="AlphaFoldDB" id="A0A0S7EWE9"/>
<name>A0A0S7EWE9_9TELE</name>
<reference evidence="1" key="1">
    <citation type="submission" date="2014-12" db="EMBL/GenBank/DDBJ databases">
        <title>Parallel Evolution in Life History Adaptation Evident in the Tissue-Specific Poeciliopsis prolifica transcriptome.</title>
        <authorList>
            <person name="Jue N.K."/>
            <person name="Foley R.J."/>
            <person name="Obergfell C."/>
            <person name="Reznick D.N."/>
            <person name="O'Neill R.J."/>
            <person name="O'Neill M.J."/>
        </authorList>
    </citation>
    <scope>NUCLEOTIDE SEQUENCE</scope>
</reference>
<dbReference type="EMBL" id="GBYX01475218">
    <property type="protein sequence ID" value="JAO06457.1"/>
    <property type="molecule type" value="Transcribed_RNA"/>
</dbReference>
<sequence length="107" mass="12747">MRVKIINPAFLIRKKYLQQTNLAETMNLASSSTQTFTKLQHTCCPIDEEELRSLLHQEAEWSQLRLLKLYERSTYLKWGNMHEVTTARDNVSWTLYYIFSNFKIISK</sequence>
<evidence type="ECO:0000313" key="1">
    <source>
        <dbReference type="EMBL" id="JAO06457.1"/>
    </source>
</evidence>
<gene>
    <name evidence="1" type="primary">PPUP7774</name>
</gene>
<accession>A0A0S7EWE9</accession>
<protein>
    <submittedName>
        <fullName evidence="1">PPUP7774</fullName>
    </submittedName>
</protein>
<organism evidence="1">
    <name type="scientific">Poeciliopsis prolifica</name>
    <name type="common">blackstripe livebearer</name>
    <dbReference type="NCBI Taxonomy" id="188132"/>
    <lineage>
        <taxon>Eukaryota</taxon>
        <taxon>Metazoa</taxon>
        <taxon>Chordata</taxon>
        <taxon>Craniata</taxon>
        <taxon>Vertebrata</taxon>
        <taxon>Euteleostomi</taxon>
        <taxon>Actinopterygii</taxon>
        <taxon>Neopterygii</taxon>
        <taxon>Teleostei</taxon>
        <taxon>Neoteleostei</taxon>
        <taxon>Acanthomorphata</taxon>
        <taxon>Ovalentaria</taxon>
        <taxon>Atherinomorphae</taxon>
        <taxon>Cyprinodontiformes</taxon>
        <taxon>Poeciliidae</taxon>
        <taxon>Poeciliinae</taxon>
        <taxon>Poeciliopsis</taxon>
    </lineage>
</organism>